<gene>
    <name evidence="1" type="ORF">AYBTSS11_LOCUS26655</name>
</gene>
<keyword evidence="2" id="KW-1185">Reference proteome</keyword>
<accession>A0AA86W0N5</accession>
<protein>
    <submittedName>
        <fullName evidence="1">Uncharacterized protein</fullName>
    </submittedName>
</protein>
<organism evidence="1 2">
    <name type="scientific">Sphenostylis stenocarpa</name>
    <dbReference type="NCBI Taxonomy" id="92480"/>
    <lineage>
        <taxon>Eukaryota</taxon>
        <taxon>Viridiplantae</taxon>
        <taxon>Streptophyta</taxon>
        <taxon>Embryophyta</taxon>
        <taxon>Tracheophyta</taxon>
        <taxon>Spermatophyta</taxon>
        <taxon>Magnoliopsida</taxon>
        <taxon>eudicotyledons</taxon>
        <taxon>Gunneridae</taxon>
        <taxon>Pentapetalae</taxon>
        <taxon>rosids</taxon>
        <taxon>fabids</taxon>
        <taxon>Fabales</taxon>
        <taxon>Fabaceae</taxon>
        <taxon>Papilionoideae</taxon>
        <taxon>50 kb inversion clade</taxon>
        <taxon>NPAAA clade</taxon>
        <taxon>indigoferoid/millettioid clade</taxon>
        <taxon>Phaseoleae</taxon>
        <taxon>Sphenostylis</taxon>
    </lineage>
</organism>
<evidence type="ECO:0000313" key="1">
    <source>
        <dbReference type="EMBL" id="CAJ1974575.1"/>
    </source>
</evidence>
<evidence type="ECO:0000313" key="2">
    <source>
        <dbReference type="Proteomes" id="UP001189624"/>
    </source>
</evidence>
<dbReference type="Proteomes" id="UP001189624">
    <property type="component" value="Chromosome 9"/>
</dbReference>
<dbReference type="AlphaFoldDB" id="A0AA86W0N5"/>
<dbReference type="EMBL" id="OY731406">
    <property type="protein sequence ID" value="CAJ1974575.1"/>
    <property type="molecule type" value="Genomic_DNA"/>
</dbReference>
<proteinExistence type="predicted"/>
<sequence>MRALYQSLNSENMHALYYRAEEDDEGEVINWMYVAVELRNHLCVIKSHVMTTDLTELKSRILTLYSAS</sequence>
<name>A0AA86W0N5_9FABA</name>
<reference evidence="1" key="1">
    <citation type="submission" date="2023-10" db="EMBL/GenBank/DDBJ databases">
        <authorList>
            <person name="Domelevo Entfellner J.-B."/>
        </authorList>
    </citation>
    <scope>NUCLEOTIDE SEQUENCE</scope>
</reference>
<dbReference type="Gramene" id="rna-AYBTSS11_LOCUS26655">
    <property type="protein sequence ID" value="CAJ1974575.1"/>
    <property type="gene ID" value="gene-AYBTSS11_LOCUS26655"/>
</dbReference>